<dbReference type="AlphaFoldDB" id="A0AAU8TN80"/>
<protein>
    <submittedName>
        <fullName evidence="1">Uncharacterized protein</fullName>
    </submittedName>
</protein>
<evidence type="ECO:0000313" key="2">
    <source>
        <dbReference type="Proteomes" id="UP000033099"/>
    </source>
</evidence>
<dbReference type="KEGG" id="pfb:VO64_3231"/>
<dbReference type="EMBL" id="CP011117">
    <property type="protein sequence ID" value="AKA83777.1"/>
    <property type="molecule type" value="Genomic_DNA"/>
</dbReference>
<gene>
    <name evidence="1" type="ORF">VO64_3231</name>
</gene>
<accession>A0AAU8TN80</accession>
<reference evidence="1 2" key="1">
    <citation type="journal article" date="2015" name="Genome Announc.">
        <title>Complete Genome Sequence of Biocontrol Strain Pseudomonas fluorescens LBUM223.</title>
        <authorList>
            <person name="Roquigny R."/>
            <person name="Arseneault T."/>
            <person name="Gadkar V.J."/>
            <person name="Novinscak A."/>
            <person name="Joly D.L."/>
            <person name="Filion M."/>
        </authorList>
    </citation>
    <scope>NUCLEOTIDE SEQUENCE [LARGE SCALE GENOMIC DNA]</scope>
    <source>
        <strain evidence="1 2">LBUM223</strain>
    </source>
</reference>
<organism evidence="1 2">
    <name type="scientific">Pseudomonas synxantha</name>
    <dbReference type="NCBI Taxonomy" id="47883"/>
    <lineage>
        <taxon>Bacteria</taxon>
        <taxon>Pseudomonadati</taxon>
        <taxon>Pseudomonadota</taxon>
        <taxon>Gammaproteobacteria</taxon>
        <taxon>Pseudomonadales</taxon>
        <taxon>Pseudomonadaceae</taxon>
        <taxon>Pseudomonas</taxon>
    </lineage>
</organism>
<dbReference type="Proteomes" id="UP000033099">
    <property type="component" value="Chromosome"/>
</dbReference>
<sequence>MAALSRRFGDDEFSDGFEKVGAVAYARFHGGEEDELISAQRYAAGLIQGLLAKIEAQMAKVT</sequence>
<evidence type="ECO:0000313" key="1">
    <source>
        <dbReference type="EMBL" id="AKA83777.1"/>
    </source>
</evidence>
<name>A0AAU8TN80_9PSED</name>
<proteinExistence type="predicted"/>